<dbReference type="Proteomes" id="UP000005240">
    <property type="component" value="Unassembled WGS sequence"/>
</dbReference>
<evidence type="ECO:0000313" key="2">
    <source>
        <dbReference type="EMBL" id="OAV97900.1"/>
    </source>
</evidence>
<accession>A0A180GYT6</accession>
<protein>
    <recommendedName>
        <fullName evidence="5">Secreted protein</fullName>
    </recommendedName>
</protein>
<reference evidence="2" key="2">
    <citation type="submission" date="2016-05" db="EMBL/GenBank/DDBJ databases">
        <title>Comparative analysis highlights variable genome content of wheat rusts and divergence of the mating loci.</title>
        <authorList>
            <person name="Cuomo C.A."/>
            <person name="Bakkeren G."/>
            <person name="Szabo L."/>
            <person name="Khalil H."/>
            <person name="Joly D."/>
            <person name="Goldberg J."/>
            <person name="Young S."/>
            <person name="Zeng Q."/>
            <person name="Fellers J."/>
        </authorList>
    </citation>
    <scope>NUCLEOTIDE SEQUENCE [LARGE SCALE GENOMIC DNA]</scope>
    <source>
        <strain evidence="2">1-1 BBBD Race 1</strain>
    </source>
</reference>
<dbReference type="EMBL" id="ADAS02000010">
    <property type="protein sequence ID" value="OAV97900.1"/>
    <property type="molecule type" value="Genomic_DNA"/>
</dbReference>
<evidence type="ECO:0008006" key="5">
    <source>
        <dbReference type="Google" id="ProtNLM"/>
    </source>
</evidence>
<gene>
    <name evidence="2" type="ORF">PTTG_25868</name>
</gene>
<proteinExistence type="predicted"/>
<feature type="signal peptide" evidence="1">
    <location>
        <begin position="1"/>
        <end position="18"/>
    </location>
</feature>
<reference evidence="3" key="4">
    <citation type="submission" date="2025-05" db="UniProtKB">
        <authorList>
            <consortium name="EnsemblFungi"/>
        </authorList>
    </citation>
    <scope>IDENTIFICATION</scope>
    <source>
        <strain evidence="3">isolate 1-1 / race 1 (BBBD)</strain>
    </source>
</reference>
<reference evidence="3 4" key="3">
    <citation type="journal article" date="2017" name="G3 (Bethesda)">
        <title>Comparative analysis highlights variable genome content of wheat rusts and divergence of the mating loci.</title>
        <authorList>
            <person name="Cuomo C.A."/>
            <person name="Bakkeren G."/>
            <person name="Khalil H.B."/>
            <person name="Panwar V."/>
            <person name="Joly D."/>
            <person name="Linning R."/>
            <person name="Sakthikumar S."/>
            <person name="Song X."/>
            <person name="Adiconis X."/>
            <person name="Fan L."/>
            <person name="Goldberg J.M."/>
            <person name="Levin J.Z."/>
            <person name="Young S."/>
            <person name="Zeng Q."/>
            <person name="Anikster Y."/>
            <person name="Bruce M."/>
            <person name="Wang M."/>
            <person name="Yin C."/>
            <person name="McCallum B."/>
            <person name="Szabo L.J."/>
            <person name="Hulbert S."/>
            <person name="Chen X."/>
            <person name="Fellers J.P."/>
        </authorList>
    </citation>
    <scope>NUCLEOTIDE SEQUENCE</scope>
    <source>
        <strain evidence="4">Isolate 1-1 / race 1 (BBBD)</strain>
        <strain evidence="3">isolate 1-1 / race 1 (BBBD)</strain>
    </source>
</reference>
<keyword evidence="4" id="KW-1185">Reference proteome</keyword>
<name>A0A180GYT6_PUCT1</name>
<feature type="chain" id="PRO_5008110445" description="Secreted protein" evidence="1">
    <location>
        <begin position="19"/>
        <end position="128"/>
    </location>
</feature>
<evidence type="ECO:0000313" key="3">
    <source>
        <dbReference type="EnsemblFungi" id="PTTG_25868-t43_1-p1"/>
    </source>
</evidence>
<keyword evidence="1" id="KW-0732">Signal</keyword>
<dbReference type="EnsemblFungi" id="PTTG_25868-t43_1">
    <property type="protein sequence ID" value="PTTG_25868-t43_1-p1"/>
    <property type="gene ID" value="PTTG_25868"/>
</dbReference>
<organism evidence="2">
    <name type="scientific">Puccinia triticina (isolate 1-1 / race 1 (BBBD))</name>
    <name type="common">Brown leaf rust fungus</name>
    <dbReference type="NCBI Taxonomy" id="630390"/>
    <lineage>
        <taxon>Eukaryota</taxon>
        <taxon>Fungi</taxon>
        <taxon>Dikarya</taxon>
        <taxon>Basidiomycota</taxon>
        <taxon>Pucciniomycotina</taxon>
        <taxon>Pucciniomycetes</taxon>
        <taxon>Pucciniales</taxon>
        <taxon>Pucciniaceae</taxon>
        <taxon>Puccinia</taxon>
    </lineage>
</organism>
<reference evidence="2" key="1">
    <citation type="submission" date="2009-11" db="EMBL/GenBank/DDBJ databases">
        <authorList>
            <consortium name="The Broad Institute Genome Sequencing Platform"/>
            <person name="Ward D."/>
            <person name="Feldgarden M."/>
            <person name="Earl A."/>
            <person name="Young S.K."/>
            <person name="Zeng Q."/>
            <person name="Koehrsen M."/>
            <person name="Alvarado L."/>
            <person name="Berlin A."/>
            <person name="Bochicchio J."/>
            <person name="Borenstein D."/>
            <person name="Chapman S.B."/>
            <person name="Chen Z."/>
            <person name="Engels R."/>
            <person name="Freedman E."/>
            <person name="Gellesch M."/>
            <person name="Goldberg J."/>
            <person name="Griggs A."/>
            <person name="Gujja S."/>
            <person name="Heilman E."/>
            <person name="Heiman D."/>
            <person name="Hepburn T."/>
            <person name="Howarth C."/>
            <person name="Jen D."/>
            <person name="Larson L."/>
            <person name="Lewis B."/>
            <person name="Mehta T."/>
            <person name="Park D."/>
            <person name="Pearson M."/>
            <person name="Roberts A."/>
            <person name="Saif S."/>
            <person name="Shea T."/>
            <person name="Shenoy N."/>
            <person name="Sisk P."/>
            <person name="Stolte C."/>
            <person name="Sykes S."/>
            <person name="Thomson T."/>
            <person name="Walk T."/>
            <person name="White J."/>
            <person name="Yandava C."/>
            <person name="Izard J."/>
            <person name="Baranova O.V."/>
            <person name="Blanton J.M."/>
            <person name="Tanner A.C."/>
            <person name="Dewhirst F.E."/>
            <person name="Haas B."/>
            <person name="Nusbaum C."/>
            <person name="Birren B."/>
        </authorList>
    </citation>
    <scope>NUCLEOTIDE SEQUENCE [LARGE SCALE GENOMIC DNA]</scope>
    <source>
        <strain evidence="2">1-1 BBBD Race 1</strain>
    </source>
</reference>
<dbReference type="VEuPathDB" id="FungiDB:PTTG_25868"/>
<evidence type="ECO:0000256" key="1">
    <source>
        <dbReference type="SAM" id="SignalP"/>
    </source>
</evidence>
<sequence>MMWVYCPMALMFLTYVWGCNSDAALVCFSPNAYNDASQKPILVQFPPKNADCYVNYPTVEANIGFGDMGKNAPWRARCCLTAQLAKLKHLPSYDSTKPFYIPKHWLTYGRTLLDPPSQGVGSPPPVCF</sequence>
<evidence type="ECO:0000313" key="4">
    <source>
        <dbReference type="Proteomes" id="UP000005240"/>
    </source>
</evidence>
<dbReference type="AlphaFoldDB" id="A0A180GYT6"/>